<keyword evidence="3" id="KW-1185">Reference proteome</keyword>
<proteinExistence type="predicted"/>
<keyword evidence="2" id="KW-0489">Methyltransferase</keyword>
<organism evidence="2 3">
    <name type="scientific">Catenulispora pinistramenti</name>
    <dbReference type="NCBI Taxonomy" id="2705254"/>
    <lineage>
        <taxon>Bacteria</taxon>
        <taxon>Bacillati</taxon>
        <taxon>Actinomycetota</taxon>
        <taxon>Actinomycetes</taxon>
        <taxon>Catenulisporales</taxon>
        <taxon>Catenulisporaceae</taxon>
        <taxon>Catenulispora</taxon>
    </lineage>
</organism>
<keyword evidence="2" id="KW-0808">Transferase</keyword>
<reference evidence="2 3" key="1">
    <citation type="submission" date="2020-02" db="EMBL/GenBank/DDBJ databases">
        <title>Acidophilic actinobacteria isolated from forest soil.</title>
        <authorList>
            <person name="Golinska P."/>
        </authorList>
    </citation>
    <scope>NUCLEOTIDE SEQUENCE [LARGE SCALE GENOMIC DNA]</scope>
    <source>
        <strain evidence="2 3">NL8</strain>
    </source>
</reference>
<dbReference type="Proteomes" id="UP000730482">
    <property type="component" value="Unassembled WGS sequence"/>
</dbReference>
<gene>
    <name evidence="2" type="ORF">KGQ19_00390</name>
</gene>
<dbReference type="RefSeq" id="WP_212006983.1">
    <property type="nucleotide sequence ID" value="NZ_JAAFYZ010000002.1"/>
</dbReference>
<protein>
    <submittedName>
        <fullName evidence="2">Class I SAM-dependent methyltransferase</fullName>
    </submittedName>
</protein>
<dbReference type="InterPro" id="IPR029063">
    <property type="entry name" value="SAM-dependent_MTases_sf"/>
</dbReference>
<name>A0ABS5KJT7_9ACTN</name>
<sequence>MDGLSLAPEIADYYGGKDEARRLLDAADGRLELLRTQEILRRFLPEGGFDVLDVGGGTGVHSSWLTDDGHRCLLIDPMPKHVAAARDAGLPAELGDARDLPAESASFDAVLLMGPLYHLPDPKDRALVLSEAVRVARPGAVVAAAAIGRFASLFENAGLGILARPGVHASVAGIMASGELIKPPPGRFTTAFFHPPALLADEMAAAGIADVQVFGVEGPAWGMLRAAEARGVAIGEVDDPLFASVLAAARLADGHPELLAAASHLLAVGRAANDVP</sequence>
<accession>A0ABS5KJT7</accession>
<dbReference type="InterPro" id="IPR013216">
    <property type="entry name" value="Methyltransf_11"/>
</dbReference>
<dbReference type="GO" id="GO:0008168">
    <property type="term" value="F:methyltransferase activity"/>
    <property type="evidence" value="ECO:0007669"/>
    <property type="project" value="UniProtKB-KW"/>
</dbReference>
<dbReference type="Gene3D" id="3.40.50.150">
    <property type="entry name" value="Vaccinia Virus protein VP39"/>
    <property type="match status" value="1"/>
</dbReference>
<evidence type="ECO:0000313" key="2">
    <source>
        <dbReference type="EMBL" id="MBS2545316.1"/>
    </source>
</evidence>
<dbReference type="PANTHER" id="PTHR43591">
    <property type="entry name" value="METHYLTRANSFERASE"/>
    <property type="match status" value="1"/>
</dbReference>
<dbReference type="GO" id="GO:0032259">
    <property type="term" value="P:methylation"/>
    <property type="evidence" value="ECO:0007669"/>
    <property type="project" value="UniProtKB-KW"/>
</dbReference>
<dbReference type="SUPFAM" id="SSF53335">
    <property type="entry name" value="S-adenosyl-L-methionine-dependent methyltransferases"/>
    <property type="match status" value="1"/>
</dbReference>
<feature type="domain" description="Methyltransferase type 11" evidence="1">
    <location>
        <begin position="52"/>
        <end position="142"/>
    </location>
</feature>
<evidence type="ECO:0000259" key="1">
    <source>
        <dbReference type="Pfam" id="PF08241"/>
    </source>
</evidence>
<dbReference type="CDD" id="cd02440">
    <property type="entry name" value="AdoMet_MTases"/>
    <property type="match status" value="1"/>
</dbReference>
<evidence type="ECO:0000313" key="3">
    <source>
        <dbReference type="Proteomes" id="UP000730482"/>
    </source>
</evidence>
<dbReference type="Pfam" id="PF08241">
    <property type="entry name" value="Methyltransf_11"/>
    <property type="match status" value="1"/>
</dbReference>
<dbReference type="EMBL" id="JAAFYZ010000002">
    <property type="protein sequence ID" value="MBS2545316.1"/>
    <property type="molecule type" value="Genomic_DNA"/>
</dbReference>
<comment type="caution">
    <text evidence="2">The sequence shown here is derived from an EMBL/GenBank/DDBJ whole genome shotgun (WGS) entry which is preliminary data.</text>
</comment>